<dbReference type="Proteomes" id="UP000485058">
    <property type="component" value="Unassembled WGS sequence"/>
</dbReference>
<protein>
    <submittedName>
        <fullName evidence="1">Uncharacterized protein</fullName>
    </submittedName>
</protein>
<dbReference type="AlphaFoldDB" id="A0A699Z601"/>
<evidence type="ECO:0000313" key="2">
    <source>
        <dbReference type="Proteomes" id="UP000485058"/>
    </source>
</evidence>
<sequence length="70" mass="7884">MSSQQALGRLDYMKRGCQAVYAYHKALMNIMSSQLPIIYAHVQQNATCHEDLDSNIYPWGHALAAAKFVL</sequence>
<reference evidence="1 2" key="1">
    <citation type="submission" date="2020-02" db="EMBL/GenBank/DDBJ databases">
        <title>Draft genome sequence of Haematococcus lacustris strain NIES-144.</title>
        <authorList>
            <person name="Morimoto D."/>
            <person name="Nakagawa S."/>
            <person name="Yoshida T."/>
            <person name="Sawayama S."/>
        </authorList>
    </citation>
    <scope>NUCLEOTIDE SEQUENCE [LARGE SCALE GENOMIC DNA]</scope>
    <source>
        <strain evidence="1 2">NIES-144</strain>
    </source>
</reference>
<gene>
    <name evidence="1" type="ORF">HaLaN_14783</name>
</gene>
<organism evidence="1 2">
    <name type="scientific">Haematococcus lacustris</name>
    <name type="common">Green alga</name>
    <name type="synonym">Haematococcus pluvialis</name>
    <dbReference type="NCBI Taxonomy" id="44745"/>
    <lineage>
        <taxon>Eukaryota</taxon>
        <taxon>Viridiplantae</taxon>
        <taxon>Chlorophyta</taxon>
        <taxon>core chlorophytes</taxon>
        <taxon>Chlorophyceae</taxon>
        <taxon>CS clade</taxon>
        <taxon>Chlamydomonadales</taxon>
        <taxon>Haematococcaceae</taxon>
        <taxon>Haematococcus</taxon>
    </lineage>
</organism>
<keyword evidence="2" id="KW-1185">Reference proteome</keyword>
<accession>A0A699Z601</accession>
<name>A0A699Z601_HAELA</name>
<evidence type="ECO:0000313" key="1">
    <source>
        <dbReference type="EMBL" id="GFH18047.1"/>
    </source>
</evidence>
<proteinExistence type="predicted"/>
<comment type="caution">
    <text evidence="1">The sequence shown here is derived from an EMBL/GenBank/DDBJ whole genome shotgun (WGS) entry which is preliminary data.</text>
</comment>
<dbReference type="EMBL" id="BLLF01001242">
    <property type="protein sequence ID" value="GFH18047.1"/>
    <property type="molecule type" value="Genomic_DNA"/>
</dbReference>